<feature type="region of interest" description="Disordered" evidence="1">
    <location>
        <begin position="18"/>
        <end position="80"/>
    </location>
</feature>
<dbReference type="Proteomes" id="UP000256541">
    <property type="component" value="Unassembled WGS sequence"/>
</dbReference>
<proteinExistence type="predicted"/>
<reference evidence="3 4" key="1">
    <citation type="submission" date="2017-04" db="EMBL/GenBank/DDBJ databases">
        <title>Comparative genome analysis of Subtercola boreus.</title>
        <authorList>
            <person name="Cho Y.-J."/>
            <person name="Cho A."/>
            <person name="Kim O.-S."/>
            <person name="Lee J.-I."/>
        </authorList>
    </citation>
    <scope>NUCLEOTIDE SEQUENCE [LARGE SCALE GENOMIC DNA]</scope>
    <source>
        <strain evidence="3 4">P27479</strain>
    </source>
</reference>
<gene>
    <name evidence="3" type="ORF">B7R22_06685</name>
</gene>
<organism evidence="3 4">
    <name type="scientific">Subtercola boreus</name>
    <dbReference type="NCBI Taxonomy" id="120213"/>
    <lineage>
        <taxon>Bacteria</taxon>
        <taxon>Bacillati</taxon>
        <taxon>Actinomycetota</taxon>
        <taxon>Actinomycetes</taxon>
        <taxon>Micrococcales</taxon>
        <taxon>Microbacteriaceae</taxon>
        <taxon>Subtercola</taxon>
    </lineage>
</organism>
<evidence type="ECO:0000313" key="3">
    <source>
        <dbReference type="EMBL" id="RFA15509.1"/>
    </source>
</evidence>
<dbReference type="EMBL" id="NBXB01000020">
    <property type="protein sequence ID" value="RFA15509.1"/>
    <property type="molecule type" value="Genomic_DNA"/>
</dbReference>
<evidence type="ECO:0000313" key="4">
    <source>
        <dbReference type="Proteomes" id="UP000256541"/>
    </source>
</evidence>
<comment type="caution">
    <text evidence="3">The sequence shown here is derived from an EMBL/GenBank/DDBJ whole genome shotgun (WGS) entry which is preliminary data.</text>
</comment>
<feature type="transmembrane region" description="Helical" evidence="2">
    <location>
        <begin position="97"/>
        <end position="117"/>
    </location>
</feature>
<protein>
    <submittedName>
        <fullName evidence="3">Uncharacterized protein</fullName>
    </submittedName>
</protein>
<feature type="compositionally biased region" description="Basic and acidic residues" evidence="1">
    <location>
        <begin position="23"/>
        <end position="46"/>
    </location>
</feature>
<name>A0A3E0W163_9MICO</name>
<accession>A0A3E0W163</accession>
<evidence type="ECO:0000256" key="2">
    <source>
        <dbReference type="SAM" id="Phobius"/>
    </source>
</evidence>
<evidence type="ECO:0000256" key="1">
    <source>
        <dbReference type="SAM" id="MobiDB-lite"/>
    </source>
</evidence>
<dbReference type="RefSeq" id="WP_116411010.1">
    <property type="nucleotide sequence ID" value="NZ_NBXB01000020.1"/>
</dbReference>
<dbReference type="OrthoDB" id="5061092at2"/>
<sequence>MPGGNDDEFSALRNRAYGPAADIHNDPEALGRLRHLEGEAKRHEIPEQPETFSDPAGERNDPSAPGEDEPPQSPDERIRSWPEKAYRAVRHARRSSVLIGFGVFVIIVSVLTALTLVQRVQVYGLRTVVTTAGFFAISGSPNDPCLSLFSEADMREASSDSFSGQALGGCAAGRFPAMVQFRPDADGYPADLRAAFPGPAALQFVYDQATNEIVVFVETD</sequence>
<dbReference type="AlphaFoldDB" id="A0A3E0W163"/>
<keyword evidence="2" id="KW-1133">Transmembrane helix</keyword>
<keyword evidence="2" id="KW-0472">Membrane</keyword>
<keyword evidence="2" id="KW-0812">Transmembrane</keyword>